<reference evidence="9" key="1">
    <citation type="submission" date="2017-01" db="EMBL/GenBank/DDBJ databases">
        <authorList>
            <person name="Varghese N."/>
            <person name="Submissions S."/>
        </authorList>
    </citation>
    <scope>NUCLEOTIDE SEQUENCE [LARGE SCALE GENOMIC DNA]</scope>
    <source>
        <strain evidence="9">MNA4</strain>
    </source>
</reference>
<dbReference type="STRING" id="550447.SAMN05428946_0836"/>
<evidence type="ECO:0000256" key="6">
    <source>
        <dbReference type="SAM" id="Phobius"/>
    </source>
</evidence>
<evidence type="ECO:0000256" key="5">
    <source>
        <dbReference type="ARBA" id="ARBA00023136"/>
    </source>
</evidence>
<evidence type="ECO:0000259" key="7">
    <source>
        <dbReference type="PROSITE" id="PS50850"/>
    </source>
</evidence>
<dbReference type="GO" id="GO:0022857">
    <property type="term" value="F:transmembrane transporter activity"/>
    <property type="evidence" value="ECO:0007669"/>
    <property type="project" value="InterPro"/>
</dbReference>
<dbReference type="GO" id="GO:0005886">
    <property type="term" value="C:plasma membrane"/>
    <property type="evidence" value="ECO:0007669"/>
    <property type="project" value="UniProtKB-SubCell"/>
</dbReference>
<feature type="transmembrane region" description="Helical" evidence="6">
    <location>
        <begin position="146"/>
        <end position="169"/>
    </location>
</feature>
<dbReference type="CDD" id="cd17339">
    <property type="entry name" value="MFS_NIMT_CynX_like"/>
    <property type="match status" value="1"/>
</dbReference>
<feature type="transmembrane region" description="Helical" evidence="6">
    <location>
        <begin position="21"/>
        <end position="38"/>
    </location>
</feature>
<dbReference type="InterPro" id="IPR036259">
    <property type="entry name" value="MFS_trans_sf"/>
</dbReference>
<evidence type="ECO:0000256" key="2">
    <source>
        <dbReference type="ARBA" id="ARBA00022448"/>
    </source>
</evidence>
<feature type="transmembrane region" description="Helical" evidence="6">
    <location>
        <begin position="376"/>
        <end position="396"/>
    </location>
</feature>
<gene>
    <name evidence="8" type="ORF">SAMN05428946_0836</name>
</gene>
<keyword evidence="3 6" id="KW-0812">Transmembrane</keyword>
<keyword evidence="5 6" id="KW-0472">Membrane</keyword>
<accession>A0A1U7PMR2</accession>
<keyword evidence="4 6" id="KW-1133">Transmembrane helix</keyword>
<dbReference type="Pfam" id="PF07690">
    <property type="entry name" value="MFS_1"/>
    <property type="match status" value="1"/>
</dbReference>
<feature type="domain" description="Major facilitator superfamily (MFS) profile" evidence="7">
    <location>
        <begin position="23"/>
        <end position="404"/>
    </location>
</feature>
<feature type="transmembrane region" description="Helical" evidence="6">
    <location>
        <begin position="287"/>
        <end position="306"/>
    </location>
</feature>
<feature type="transmembrane region" description="Helical" evidence="6">
    <location>
        <begin position="312"/>
        <end position="334"/>
    </location>
</feature>
<proteinExistence type="predicted"/>
<dbReference type="Gene3D" id="1.20.1250.20">
    <property type="entry name" value="MFS general substrate transporter like domains"/>
    <property type="match status" value="2"/>
</dbReference>
<feature type="transmembrane region" description="Helical" evidence="6">
    <location>
        <begin position="257"/>
        <end position="280"/>
    </location>
</feature>
<dbReference type="InterPro" id="IPR020846">
    <property type="entry name" value="MFS_dom"/>
</dbReference>
<evidence type="ECO:0000313" key="8">
    <source>
        <dbReference type="EMBL" id="SIT72230.1"/>
    </source>
</evidence>
<evidence type="ECO:0000313" key="9">
    <source>
        <dbReference type="Proteomes" id="UP000187550"/>
    </source>
</evidence>
<dbReference type="SUPFAM" id="SSF103473">
    <property type="entry name" value="MFS general substrate transporter"/>
    <property type="match status" value="1"/>
</dbReference>
<evidence type="ECO:0000256" key="4">
    <source>
        <dbReference type="ARBA" id="ARBA00022989"/>
    </source>
</evidence>
<dbReference type="Proteomes" id="UP000187550">
    <property type="component" value="Unassembled WGS sequence"/>
</dbReference>
<organism evidence="8 9">
    <name type="scientific">Edaphobacillus lindanitolerans</name>
    <dbReference type="NCBI Taxonomy" id="550447"/>
    <lineage>
        <taxon>Bacteria</taxon>
        <taxon>Bacillati</taxon>
        <taxon>Bacillota</taxon>
        <taxon>Bacilli</taxon>
        <taxon>Bacillales</taxon>
        <taxon>Bacillaceae</taxon>
        <taxon>Edaphobacillus</taxon>
    </lineage>
</organism>
<comment type="subcellular location">
    <subcellularLocation>
        <location evidence="1">Cell membrane</location>
        <topology evidence="1">Multi-pass membrane protein</topology>
    </subcellularLocation>
</comment>
<name>A0A1U7PMR2_9BACI</name>
<dbReference type="RefSeq" id="WP_076757078.1">
    <property type="nucleotide sequence ID" value="NZ_FTPL01000001.1"/>
</dbReference>
<feature type="transmembrane region" description="Helical" evidence="6">
    <location>
        <begin position="354"/>
        <end position="370"/>
    </location>
</feature>
<feature type="transmembrane region" description="Helical" evidence="6">
    <location>
        <begin position="116"/>
        <end position="134"/>
    </location>
</feature>
<sequence>MRVQHQPELLHQEEKVKMIGSAELLLVFLAIITVGANLRAPLTSVGPLVSDIRASLGISSFAAGFLTTLPLLAFAAVSPFAAKLSRKYGMQTVLFAASVLITTGVFLRMVSDVGTLFAGTLLIGLGIAFGNVLIPGMIKSGFPGHVGLMTGIYAVSMNVCAAIASGLSVPVAGKLGWNGSLGYWGFVSIVALLVLLPQVKLPKSDPGGQAAKSGVNMWKSKLAWCITVFMGLQSLIFYTTVAWLPEIMTGRGITISAAGWMLSIMQFALIPFTFIIPIIAGRMKSQIPLVLLTGALFITGTLGILYGSSSLMLIWVILIGIGGGTAFSLAMMFFSLRTRSPKEAAELSGMAQSFGYLLAAAGPALFGILHDATNSWTMPLLLLLLVSVVILLAGLVSGRNVQIR</sequence>
<protein>
    <submittedName>
        <fullName evidence="8">MFS transporter, CP family, cyanate transporter</fullName>
    </submittedName>
</protein>
<keyword evidence="9" id="KW-1185">Reference proteome</keyword>
<feature type="transmembrane region" description="Helical" evidence="6">
    <location>
        <begin position="93"/>
        <end position="110"/>
    </location>
</feature>
<dbReference type="PANTHER" id="PTHR23523:SF2">
    <property type="entry name" value="2-NITROIMIDAZOLE TRANSPORTER"/>
    <property type="match status" value="1"/>
</dbReference>
<dbReference type="EMBL" id="FTPL01000001">
    <property type="protein sequence ID" value="SIT72230.1"/>
    <property type="molecule type" value="Genomic_DNA"/>
</dbReference>
<dbReference type="InterPro" id="IPR052524">
    <property type="entry name" value="MFS_Cyanate_Porter"/>
</dbReference>
<dbReference type="PROSITE" id="PS50850">
    <property type="entry name" value="MFS"/>
    <property type="match status" value="1"/>
</dbReference>
<feature type="transmembrane region" description="Helical" evidence="6">
    <location>
        <begin position="181"/>
        <end position="201"/>
    </location>
</feature>
<feature type="transmembrane region" description="Helical" evidence="6">
    <location>
        <begin position="58"/>
        <end position="81"/>
    </location>
</feature>
<dbReference type="InterPro" id="IPR011701">
    <property type="entry name" value="MFS"/>
</dbReference>
<evidence type="ECO:0000256" key="3">
    <source>
        <dbReference type="ARBA" id="ARBA00022692"/>
    </source>
</evidence>
<keyword evidence="2" id="KW-0813">Transport</keyword>
<dbReference type="OrthoDB" id="9797740at2"/>
<dbReference type="AlphaFoldDB" id="A0A1U7PMR2"/>
<dbReference type="PANTHER" id="PTHR23523">
    <property type="match status" value="1"/>
</dbReference>
<evidence type="ECO:0000256" key="1">
    <source>
        <dbReference type="ARBA" id="ARBA00004651"/>
    </source>
</evidence>
<feature type="transmembrane region" description="Helical" evidence="6">
    <location>
        <begin position="222"/>
        <end position="245"/>
    </location>
</feature>